<proteinExistence type="predicted"/>
<comment type="caution">
    <text evidence="1">The sequence shown here is derived from an EMBL/GenBank/DDBJ whole genome shotgun (WGS) entry which is preliminary data.</text>
</comment>
<dbReference type="Proteomes" id="UP000028073">
    <property type="component" value="Unassembled WGS sequence"/>
</dbReference>
<organism evidence="1 2">
    <name type="scientific">Endozoicomonas numazuensis</name>
    <dbReference type="NCBI Taxonomy" id="1137799"/>
    <lineage>
        <taxon>Bacteria</taxon>
        <taxon>Pseudomonadati</taxon>
        <taxon>Pseudomonadota</taxon>
        <taxon>Gammaproteobacteria</taxon>
        <taxon>Oceanospirillales</taxon>
        <taxon>Endozoicomonadaceae</taxon>
        <taxon>Endozoicomonas</taxon>
    </lineage>
</organism>
<evidence type="ECO:0000313" key="2">
    <source>
        <dbReference type="Proteomes" id="UP000028073"/>
    </source>
</evidence>
<accession>A0A081NJ04</accession>
<gene>
    <name evidence="1" type="ORF">GZ78_13080</name>
</gene>
<dbReference type="AlphaFoldDB" id="A0A081NJ04"/>
<sequence>MNLNCILGVQVMGSWKEKICQGNNCFNEQHWHLAEKAYLDAANELEQEWFTNLTDVQLMMAWMANMHNLATLYETLDSSNKCKRLPGVDFERSSPT</sequence>
<dbReference type="EMBL" id="JOKH01000002">
    <property type="protein sequence ID" value="KEQ18427.1"/>
    <property type="molecule type" value="Genomic_DNA"/>
</dbReference>
<keyword evidence="2" id="KW-1185">Reference proteome</keyword>
<evidence type="ECO:0000313" key="1">
    <source>
        <dbReference type="EMBL" id="KEQ18427.1"/>
    </source>
</evidence>
<protein>
    <submittedName>
        <fullName evidence="1">Uncharacterized protein</fullName>
    </submittedName>
</protein>
<name>A0A081NJ04_9GAMM</name>
<reference evidence="1 2" key="1">
    <citation type="submission" date="2014-06" db="EMBL/GenBank/DDBJ databases">
        <title>Whole Genome Sequences of Three Symbiotic Endozoicomonas Bacteria.</title>
        <authorList>
            <person name="Neave M.J."/>
            <person name="Apprill A."/>
            <person name="Voolstra C.R."/>
        </authorList>
    </citation>
    <scope>NUCLEOTIDE SEQUENCE [LARGE SCALE GENOMIC DNA]</scope>
    <source>
        <strain evidence="1 2">DSM 25634</strain>
    </source>
</reference>